<evidence type="ECO:0000313" key="9">
    <source>
        <dbReference type="EMBL" id="PRZ42666.1"/>
    </source>
</evidence>
<name>A0A2T1A247_9ACTN</name>
<dbReference type="AlphaFoldDB" id="A0A2T1A247"/>
<keyword evidence="7 8" id="KW-0472">Membrane</keyword>
<feature type="transmembrane region" description="Helical" evidence="8">
    <location>
        <begin position="51"/>
        <end position="71"/>
    </location>
</feature>
<feature type="transmembrane region" description="Helical" evidence="8">
    <location>
        <begin position="245"/>
        <end position="267"/>
    </location>
</feature>
<evidence type="ECO:0000256" key="6">
    <source>
        <dbReference type="ARBA" id="ARBA00022989"/>
    </source>
</evidence>
<keyword evidence="3 8" id="KW-0812">Transmembrane</keyword>
<dbReference type="PANTHER" id="PTHR47019">
    <property type="entry name" value="LIPID II FLIPPASE MURJ"/>
    <property type="match status" value="1"/>
</dbReference>
<dbReference type="PRINTS" id="PR01806">
    <property type="entry name" value="VIRFACTRMVIN"/>
</dbReference>
<dbReference type="GO" id="GO:0008360">
    <property type="term" value="P:regulation of cell shape"/>
    <property type="evidence" value="ECO:0007669"/>
    <property type="project" value="UniProtKB-KW"/>
</dbReference>
<feature type="transmembrane region" description="Helical" evidence="8">
    <location>
        <begin position="403"/>
        <end position="422"/>
    </location>
</feature>
<feature type="transmembrane region" description="Helical" evidence="8">
    <location>
        <begin position="333"/>
        <end position="357"/>
    </location>
</feature>
<dbReference type="RefSeq" id="WP_106348215.1">
    <property type="nucleotide sequence ID" value="NZ_PVUE01000004.1"/>
</dbReference>
<evidence type="ECO:0000256" key="8">
    <source>
        <dbReference type="SAM" id="Phobius"/>
    </source>
</evidence>
<evidence type="ECO:0000256" key="1">
    <source>
        <dbReference type="ARBA" id="ARBA00004651"/>
    </source>
</evidence>
<feature type="transmembrane region" description="Helical" evidence="8">
    <location>
        <begin position="167"/>
        <end position="187"/>
    </location>
</feature>
<dbReference type="PANTHER" id="PTHR47019:SF1">
    <property type="entry name" value="LIPID II FLIPPASE MURJ"/>
    <property type="match status" value="1"/>
</dbReference>
<dbReference type="GO" id="GO:0034204">
    <property type="term" value="P:lipid translocation"/>
    <property type="evidence" value="ECO:0007669"/>
    <property type="project" value="TreeGrafter"/>
</dbReference>
<feature type="transmembrane region" description="Helical" evidence="8">
    <location>
        <begin position="91"/>
        <end position="116"/>
    </location>
</feature>
<keyword evidence="10" id="KW-1185">Reference proteome</keyword>
<organism evidence="9 10">
    <name type="scientific">Antricoccus suffuscus</name>
    <dbReference type="NCBI Taxonomy" id="1629062"/>
    <lineage>
        <taxon>Bacteria</taxon>
        <taxon>Bacillati</taxon>
        <taxon>Actinomycetota</taxon>
        <taxon>Actinomycetes</taxon>
        <taxon>Geodermatophilales</taxon>
        <taxon>Antricoccaceae</taxon>
        <taxon>Antricoccus</taxon>
    </lineage>
</organism>
<feature type="transmembrane region" description="Helical" evidence="8">
    <location>
        <begin position="21"/>
        <end position="39"/>
    </location>
</feature>
<dbReference type="GO" id="GO:0009252">
    <property type="term" value="P:peptidoglycan biosynthetic process"/>
    <property type="evidence" value="ECO:0007669"/>
    <property type="project" value="UniProtKB-KW"/>
</dbReference>
<accession>A0A2T1A247</accession>
<dbReference type="GO" id="GO:0015648">
    <property type="term" value="F:lipid-linked peptidoglycan transporter activity"/>
    <property type="evidence" value="ECO:0007669"/>
    <property type="project" value="TreeGrafter"/>
</dbReference>
<comment type="subcellular location">
    <subcellularLocation>
        <location evidence="1">Cell membrane</location>
        <topology evidence="1">Multi-pass membrane protein</topology>
    </subcellularLocation>
</comment>
<keyword evidence="2" id="KW-1003">Cell membrane</keyword>
<evidence type="ECO:0000313" key="10">
    <source>
        <dbReference type="Proteomes" id="UP000237752"/>
    </source>
</evidence>
<reference evidence="9 10" key="1">
    <citation type="submission" date="2018-03" db="EMBL/GenBank/DDBJ databases">
        <title>Genomic Encyclopedia of Archaeal and Bacterial Type Strains, Phase II (KMG-II): from individual species to whole genera.</title>
        <authorList>
            <person name="Goeker M."/>
        </authorList>
    </citation>
    <scope>NUCLEOTIDE SEQUENCE [LARGE SCALE GENOMIC DNA]</scope>
    <source>
        <strain evidence="9 10">DSM 100065</strain>
    </source>
</reference>
<evidence type="ECO:0000256" key="5">
    <source>
        <dbReference type="ARBA" id="ARBA00022984"/>
    </source>
</evidence>
<evidence type="ECO:0000256" key="4">
    <source>
        <dbReference type="ARBA" id="ARBA00022960"/>
    </source>
</evidence>
<feature type="transmembrane region" description="Helical" evidence="8">
    <location>
        <begin position="199"/>
        <end position="221"/>
    </location>
</feature>
<keyword evidence="4" id="KW-0133">Cell shape</keyword>
<feature type="transmembrane region" description="Helical" evidence="8">
    <location>
        <begin position="287"/>
        <end position="307"/>
    </location>
</feature>
<dbReference type="CDD" id="cd13123">
    <property type="entry name" value="MATE_MurJ_like"/>
    <property type="match status" value="1"/>
</dbReference>
<evidence type="ECO:0000256" key="3">
    <source>
        <dbReference type="ARBA" id="ARBA00022692"/>
    </source>
</evidence>
<dbReference type="NCBIfam" id="TIGR01695">
    <property type="entry name" value="murJ_mviN"/>
    <property type="match status" value="1"/>
</dbReference>
<keyword evidence="6 8" id="KW-1133">Transmembrane helix</keyword>
<dbReference type="EMBL" id="PVUE01000004">
    <property type="protein sequence ID" value="PRZ42666.1"/>
    <property type="molecule type" value="Genomic_DNA"/>
</dbReference>
<evidence type="ECO:0000256" key="7">
    <source>
        <dbReference type="ARBA" id="ARBA00023136"/>
    </source>
</evidence>
<feature type="transmembrane region" description="Helical" evidence="8">
    <location>
        <begin position="509"/>
        <end position="534"/>
    </location>
</feature>
<evidence type="ECO:0000256" key="2">
    <source>
        <dbReference type="ARBA" id="ARBA00022475"/>
    </source>
</evidence>
<comment type="caution">
    <text evidence="9">The sequence shown here is derived from an EMBL/GenBank/DDBJ whole genome shotgun (WGS) entry which is preliminary data.</text>
</comment>
<dbReference type="InterPro" id="IPR051050">
    <property type="entry name" value="Lipid_II_flippase_MurJ/MviN"/>
</dbReference>
<gene>
    <name evidence="9" type="ORF">CLV47_10410</name>
</gene>
<sequence length="557" mass="58744">MSGGILRSAGKVAVGTLMSRLTGFVRTIVLAAVLGNTLVNDAYNNANVLPNLVFELLLGGVLTSVIVPLLVRAQRDAAERGGDPNAYAQRLFTIAVIGLTGASIIGMVLAPLLVTVQGLGPSARNHNMAALMAVMLLPQMVFYGIGALAGAVLNTRDSYSAPAWAPVANNVLVIIVGLGLLTMTAGGKPTLTTFSTGQLVFLCIGTTLGIVVQALILIPAWRKVGFRWKWRFDWRGVGLGELRRLAAWVVGYVLVGQVGFIVASNVANYAAKQYGNGSFGLYSQWTYAALLFQLPYGILGVSLLTAIMPKMSHAAAAEDWAAVKGYLSDGTRLTGIALIPISAAFWLLAVPLTLLFFGAGNFTAEGARYTGLTLAAASIGLLPYALTLLQLRVFFAAKDSRTPTLVMVGVVAVRVVLSLACLGLSPRYIVIGLAVVNSVAFIVGAIIGDVVLRHRFGNLGTKHTLRQLVRMGIASVVAVAVTVPVYLWLTTTLTGTSAWNLAGLTGIPLVGASKGVLIVVLGVSSLVGLVVYLIESYAMRVPEVQRVFSVVRRRLPF</sequence>
<dbReference type="InterPro" id="IPR004268">
    <property type="entry name" value="MurJ"/>
</dbReference>
<dbReference type="GO" id="GO:0005886">
    <property type="term" value="C:plasma membrane"/>
    <property type="evidence" value="ECO:0007669"/>
    <property type="project" value="UniProtKB-SubCell"/>
</dbReference>
<proteinExistence type="predicted"/>
<feature type="transmembrane region" description="Helical" evidence="8">
    <location>
        <begin position="428"/>
        <end position="447"/>
    </location>
</feature>
<keyword evidence="5" id="KW-0573">Peptidoglycan synthesis</keyword>
<protein>
    <submittedName>
        <fullName evidence="9">Putative peptidoglycan lipid II flippase</fullName>
    </submittedName>
</protein>
<feature type="transmembrane region" description="Helical" evidence="8">
    <location>
        <begin position="369"/>
        <end position="391"/>
    </location>
</feature>
<feature type="transmembrane region" description="Helical" evidence="8">
    <location>
        <begin position="128"/>
        <end position="155"/>
    </location>
</feature>
<dbReference type="Proteomes" id="UP000237752">
    <property type="component" value="Unassembled WGS sequence"/>
</dbReference>
<dbReference type="Pfam" id="PF03023">
    <property type="entry name" value="MurJ"/>
    <property type="match status" value="1"/>
</dbReference>
<feature type="transmembrane region" description="Helical" evidence="8">
    <location>
        <begin position="468"/>
        <end position="489"/>
    </location>
</feature>